<proteinExistence type="predicted"/>
<dbReference type="PANTHER" id="PTHR12993:SF11">
    <property type="entry name" value="N-ACETYLGLUCOSAMINYL-PHOSPHATIDYLINOSITOL DE-N-ACETYLASE"/>
    <property type="match status" value="1"/>
</dbReference>
<keyword evidence="3" id="KW-1185">Reference proteome</keyword>
<evidence type="ECO:0000313" key="3">
    <source>
        <dbReference type="Proteomes" id="UP000607559"/>
    </source>
</evidence>
<dbReference type="SUPFAM" id="SSF52317">
    <property type="entry name" value="Class I glutamine amidotransferase-like"/>
    <property type="match status" value="1"/>
</dbReference>
<dbReference type="Gene3D" id="3.40.50.10320">
    <property type="entry name" value="LmbE-like"/>
    <property type="match status" value="1"/>
</dbReference>
<dbReference type="InterPro" id="IPR029062">
    <property type="entry name" value="Class_I_gatase-like"/>
</dbReference>
<dbReference type="RefSeq" id="WP_188929315.1">
    <property type="nucleotide sequence ID" value="NZ_BMJC01000001.1"/>
</dbReference>
<dbReference type="EMBL" id="BMJC01000001">
    <property type="protein sequence ID" value="GGA89484.1"/>
    <property type="molecule type" value="Genomic_DNA"/>
</dbReference>
<evidence type="ECO:0000313" key="2">
    <source>
        <dbReference type="EMBL" id="GGA89484.1"/>
    </source>
</evidence>
<dbReference type="Pfam" id="PF02585">
    <property type="entry name" value="PIG-L"/>
    <property type="match status" value="1"/>
</dbReference>
<name>A0A8J2XRL6_9BACT</name>
<dbReference type="SUPFAM" id="SSF102588">
    <property type="entry name" value="LmbE-like"/>
    <property type="match status" value="1"/>
</dbReference>
<dbReference type="AlphaFoldDB" id="A0A8J2XRL6"/>
<dbReference type="GO" id="GO:0016811">
    <property type="term" value="F:hydrolase activity, acting on carbon-nitrogen (but not peptide) bonds, in linear amides"/>
    <property type="evidence" value="ECO:0007669"/>
    <property type="project" value="TreeGrafter"/>
</dbReference>
<keyword evidence="1" id="KW-0732">Signal</keyword>
<reference evidence="2" key="1">
    <citation type="journal article" date="2014" name="Int. J. Syst. Evol. Microbiol.">
        <title>Complete genome sequence of Corynebacterium casei LMG S-19264T (=DSM 44701T), isolated from a smear-ripened cheese.</title>
        <authorList>
            <consortium name="US DOE Joint Genome Institute (JGI-PGF)"/>
            <person name="Walter F."/>
            <person name="Albersmeier A."/>
            <person name="Kalinowski J."/>
            <person name="Ruckert C."/>
        </authorList>
    </citation>
    <scope>NUCLEOTIDE SEQUENCE</scope>
    <source>
        <strain evidence="2">CGMCC 1.15448</strain>
    </source>
</reference>
<comment type="caution">
    <text evidence="2">The sequence shown here is derived from an EMBL/GenBank/DDBJ whole genome shotgun (WGS) entry which is preliminary data.</text>
</comment>
<protein>
    <submittedName>
        <fullName evidence="2">GlcNAc-PI de-N-acetylase</fullName>
    </submittedName>
</protein>
<feature type="signal peptide" evidence="1">
    <location>
        <begin position="1"/>
        <end position="24"/>
    </location>
</feature>
<reference evidence="2" key="2">
    <citation type="submission" date="2020-09" db="EMBL/GenBank/DDBJ databases">
        <authorList>
            <person name="Sun Q."/>
            <person name="Zhou Y."/>
        </authorList>
    </citation>
    <scope>NUCLEOTIDE SEQUENCE</scope>
    <source>
        <strain evidence="2">CGMCC 1.15448</strain>
    </source>
</reference>
<feature type="chain" id="PRO_5035208602" evidence="1">
    <location>
        <begin position="25"/>
        <end position="820"/>
    </location>
</feature>
<accession>A0A8J2XRL6</accession>
<dbReference type="InterPro" id="IPR003737">
    <property type="entry name" value="GlcNAc_PI_deacetylase-related"/>
</dbReference>
<dbReference type="Proteomes" id="UP000607559">
    <property type="component" value="Unassembled WGS sequence"/>
</dbReference>
<dbReference type="PANTHER" id="PTHR12993">
    <property type="entry name" value="N-ACETYLGLUCOSAMINYL-PHOSPHATIDYLINOSITOL DE-N-ACETYLASE-RELATED"/>
    <property type="match status" value="1"/>
</dbReference>
<dbReference type="InterPro" id="IPR024078">
    <property type="entry name" value="LmbE-like_dom_sf"/>
</dbReference>
<organism evidence="2 3">
    <name type="scientific">Puia dinghuensis</name>
    <dbReference type="NCBI Taxonomy" id="1792502"/>
    <lineage>
        <taxon>Bacteria</taxon>
        <taxon>Pseudomonadati</taxon>
        <taxon>Bacteroidota</taxon>
        <taxon>Chitinophagia</taxon>
        <taxon>Chitinophagales</taxon>
        <taxon>Chitinophagaceae</taxon>
        <taxon>Puia</taxon>
    </lineage>
</organism>
<gene>
    <name evidence="2" type="ORF">GCM10011511_10890</name>
</gene>
<evidence type="ECO:0000256" key="1">
    <source>
        <dbReference type="SAM" id="SignalP"/>
    </source>
</evidence>
<sequence>MKRVSAFLLAAGFCGLGLAASAQAPETVTSAEIYLRLNKLNVLGTVLYMAAHPDDENSRLIAYMAKDRLYRTAYLSMTRGDGGQNLIGDEQGVELGLIRTQEMLAARRVDGAEQFFSRAFDFGFTKSTEEALKTWDKEKVLSDAVWVIRRFQPDVIITRFPPDSRAGHGHHSASAVIAQEAFVAAADPSRFPEQLKYGVKPWQARRIFWNTFNFGGANTTSEDQLKIDVGGFNPILGKSYGELAAISRTNHKSQGAALTPARGQSMEYFKLVAGDGAHSDPMEGVETTWRRVEGGEKIERMVNQLIRDFSLAHPEKSVAGLAAVYKAIGDLKDGYWKTQKLKEVAALITDCSGLWLEAVTRSPYAVQGDSLPVQIVLNNRLDAPIALREVTLDRFDTVLQMNLDGDKNYSFTRNLYVSLDKPLTQPYWLMEDMSPGSFNVKDQRLIGDPVGAPAYSVSFRLEVSGQEMVLTRPVQYKYTDAVKGELYEPLTVLPPATARFNPDLVLFTDGEQKGFRVEAMDRTGHAGLPKMVLTPTPGLTIGSSAGLAWTAKPSPSDATGTVISSLLFERNGRQDTALQLRTIAYDHIPRIDYFKMVREKFVLADVRIAGHRIGYIEGAGDKVPEALQEMGYEVVLLNEKDCTPAFLKQFDAVIAGVRAYDVHDWLSARHEVLMQYVNEGGNLIVQYNRGNLGRMTTAIGPYNFAIANIRVTDEHAPVHFLLPDHAVLNYPNKISSTDFEGWIQERGIYFAGQTDPAYQEVLSMSDPGEQEQKGSLIVAHYGKGTFVYTGLVFFRELPAGVPGAYRLMANIIALNQKKGF</sequence>